<evidence type="ECO:0000256" key="3">
    <source>
        <dbReference type="ARBA" id="ARBA00022806"/>
    </source>
</evidence>
<dbReference type="SUPFAM" id="SSF143011">
    <property type="entry name" value="RelE-like"/>
    <property type="match status" value="1"/>
</dbReference>
<keyword evidence="2 9" id="KW-0378">Hydrolase</keyword>
<evidence type="ECO:0000256" key="8">
    <source>
        <dbReference type="ARBA" id="ARBA00048988"/>
    </source>
</evidence>
<dbReference type="SUPFAM" id="SSF52540">
    <property type="entry name" value="P-loop containing nucleoside triphosphate hydrolases"/>
    <property type="match status" value="1"/>
</dbReference>
<dbReference type="InterPro" id="IPR035093">
    <property type="entry name" value="RelE/ParE_toxin_dom_sf"/>
</dbReference>
<evidence type="ECO:0000256" key="2">
    <source>
        <dbReference type="ARBA" id="ARBA00022801"/>
    </source>
</evidence>
<comment type="catalytic activity">
    <reaction evidence="8">
        <text>ATP + H2O = ADP + phosphate + H(+)</text>
        <dbReference type="Rhea" id="RHEA:13065"/>
        <dbReference type="ChEBI" id="CHEBI:15377"/>
        <dbReference type="ChEBI" id="CHEBI:15378"/>
        <dbReference type="ChEBI" id="CHEBI:30616"/>
        <dbReference type="ChEBI" id="CHEBI:43474"/>
        <dbReference type="ChEBI" id="CHEBI:456216"/>
        <dbReference type="EC" id="5.6.2.4"/>
    </reaction>
</comment>
<evidence type="ECO:0000313" key="12">
    <source>
        <dbReference type="Proteomes" id="UP000288758"/>
    </source>
</evidence>
<dbReference type="PANTHER" id="PTHR11070">
    <property type="entry name" value="UVRD / RECB / PCRA DNA HELICASE FAMILY MEMBER"/>
    <property type="match status" value="1"/>
</dbReference>
<keyword evidence="5" id="KW-0413">Isomerase</keyword>
<dbReference type="Proteomes" id="UP000288758">
    <property type="component" value="Chromosome"/>
</dbReference>
<dbReference type="EC" id="5.6.2.4" evidence="7"/>
<keyword evidence="3 9" id="KW-0347">Helicase</keyword>
<dbReference type="GO" id="GO:0016887">
    <property type="term" value="F:ATP hydrolysis activity"/>
    <property type="evidence" value="ECO:0007669"/>
    <property type="project" value="RHEA"/>
</dbReference>
<dbReference type="AlphaFoldDB" id="A0A410RXD4"/>
<keyword evidence="1 9" id="KW-0547">Nucleotide-binding</keyword>
<feature type="domain" description="UvrD-like helicase ATP-binding" evidence="10">
    <location>
        <begin position="215"/>
        <end position="500"/>
    </location>
</feature>
<keyword evidence="4 9" id="KW-0067">ATP-binding</keyword>
<evidence type="ECO:0000256" key="6">
    <source>
        <dbReference type="ARBA" id="ARBA00034617"/>
    </source>
</evidence>
<dbReference type="InterPro" id="IPR014017">
    <property type="entry name" value="DNA_helicase_UvrD-like_C"/>
</dbReference>
<dbReference type="RefSeq" id="WP_128798075.1">
    <property type="nucleotide sequence ID" value="NZ_CP034669.1"/>
</dbReference>
<gene>
    <name evidence="11" type="primary">pcrA_2</name>
    <name evidence="11" type="ORF">EJ065_4978</name>
</gene>
<dbReference type="GO" id="GO:0005524">
    <property type="term" value="F:ATP binding"/>
    <property type="evidence" value="ECO:0007669"/>
    <property type="project" value="UniProtKB-UniRule"/>
</dbReference>
<organism evidence="11 12">
    <name type="scientific">Corallococcus coralloides</name>
    <name type="common">Myxococcus coralloides</name>
    <dbReference type="NCBI Taxonomy" id="184914"/>
    <lineage>
        <taxon>Bacteria</taxon>
        <taxon>Pseudomonadati</taxon>
        <taxon>Myxococcota</taxon>
        <taxon>Myxococcia</taxon>
        <taxon>Myxococcales</taxon>
        <taxon>Cystobacterineae</taxon>
        <taxon>Myxococcaceae</taxon>
        <taxon>Corallococcus</taxon>
    </lineage>
</organism>
<sequence>MTRRQLTIKPSCMRELATFPSDRAALLWDKIDALVSDPLPDGKVKKKLKGADGVYRMRVTDHRVFYRFGEDWISLLGIRRRAEDTYDGVPDETADAPAPDDGAGDDNLDALIAAAQPKVFQFKTTAPETTLPEPITQELLRELGVPVSAVPTLLRCKTEEALLEAPVPADVLSRVVDRLFPPTIERLDQQPDLVVASTKDLVRFKEGDLLGFLLRLDEDQLKLTQWAMKGPTMVRGGAGTGKSTVALYRVKALLERPGATGAEHVLFATYTRSLLTVTQQLLEQLLSPEQMKRVEVATCDQIAWRVVGKARKVGQLESDNDALKRLAKLRATHTPGGSAFEAKLRARALERLTDAWLLEEFEWIIEGRGLTNLTEYQAAARPGRGLPLNERARAAVWELYEEFSKGAGERYPALRREALKLLAEDAQAVRYDYVVVDEAQDLSPVSLALMAEVCKTAEGLFFAADNKQSLYSRNYTWSSAHPRLQFRGRTALLSRNYRSTREIDRAAFSVLVAGEDEELVASNSVHEGPLPVLVRDIAADKQAEWIARFVRQMARHLHLNASAAAVLVPVAAAGETLATELQAQGVPARFFPGRDLDLKVDVVRVLTLHAAKGLEFPIVIVAGLDSGNWPVPEDFEEPDLFAERARHERRVLYVGLTRAMRGLMLMSPQRCRHPAVVDLDLNHWHVESAL</sequence>
<dbReference type="InterPro" id="IPR014016">
    <property type="entry name" value="UvrD-like_ATP-bd"/>
</dbReference>
<dbReference type="InterPro" id="IPR027417">
    <property type="entry name" value="P-loop_NTPase"/>
</dbReference>
<dbReference type="PANTHER" id="PTHR11070:SF45">
    <property type="entry name" value="DNA 3'-5' HELICASE"/>
    <property type="match status" value="1"/>
</dbReference>
<dbReference type="Pfam" id="PF00580">
    <property type="entry name" value="UvrD-helicase"/>
    <property type="match status" value="1"/>
</dbReference>
<name>A0A410RXD4_CORCK</name>
<dbReference type="Pfam" id="PF13361">
    <property type="entry name" value="UvrD_C"/>
    <property type="match status" value="1"/>
</dbReference>
<evidence type="ECO:0000256" key="5">
    <source>
        <dbReference type="ARBA" id="ARBA00023235"/>
    </source>
</evidence>
<evidence type="ECO:0000256" key="4">
    <source>
        <dbReference type="ARBA" id="ARBA00022840"/>
    </source>
</evidence>
<dbReference type="Gene3D" id="3.40.50.300">
    <property type="entry name" value="P-loop containing nucleotide triphosphate hydrolases"/>
    <property type="match status" value="2"/>
</dbReference>
<evidence type="ECO:0000259" key="10">
    <source>
        <dbReference type="PROSITE" id="PS51198"/>
    </source>
</evidence>
<dbReference type="EMBL" id="CP034669">
    <property type="protein sequence ID" value="QAT86518.1"/>
    <property type="molecule type" value="Genomic_DNA"/>
</dbReference>
<dbReference type="GO" id="GO:0005829">
    <property type="term" value="C:cytosol"/>
    <property type="evidence" value="ECO:0007669"/>
    <property type="project" value="TreeGrafter"/>
</dbReference>
<dbReference type="GO" id="GO:0043138">
    <property type="term" value="F:3'-5' DNA helicase activity"/>
    <property type="evidence" value="ECO:0007669"/>
    <property type="project" value="UniProtKB-EC"/>
</dbReference>
<dbReference type="InterPro" id="IPR000212">
    <property type="entry name" value="DNA_helicase_UvrD/REP"/>
</dbReference>
<dbReference type="GO" id="GO:0003677">
    <property type="term" value="F:DNA binding"/>
    <property type="evidence" value="ECO:0007669"/>
    <property type="project" value="InterPro"/>
</dbReference>
<accession>A0A410RXD4</accession>
<comment type="catalytic activity">
    <reaction evidence="6">
        <text>Couples ATP hydrolysis with the unwinding of duplex DNA by translocating in the 3'-5' direction.</text>
        <dbReference type="EC" id="5.6.2.4"/>
    </reaction>
</comment>
<proteinExistence type="predicted"/>
<reference evidence="11 12" key="1">
    <citation type="submission" date="2018-12" db="EMBL/GenBank/DDBJ databases">
        <title>Complete Genome Sequence of the Corallopyronin A producing Myxobacterium Corallococcus coralloides B035.</title>
        <authorList>
            <person name="Bouhired S.M."/>
            <person name="Rupp O."/>
            <person name="Blom J."/>
            <person name="Schaeberle T.F."/>
            <person name="Kehraus S."/>
            <person name="Schiefer A."/>
            <person name="Pfarr K."/>
            <person name="Goesmann A."/>
            <person name="Hoerauf A."/>
            <person name="Koenig G.M."/>
        </authorList>
    </citation>
    <scope>NUCLEOTIDE SEQUENCE [LARGE SCALE GENOMIC DNA]</scope>
    <source>
        <strain evidence="11 12">B035</strain>
    </source>
</reference>
<feature type="binding site" evidence="9">
    <location>
        <begin position="236"/>
        <end position="243"/>
    </location>
    <ligand>
        <name>ATP</name>
        <dbReference type="ChEBI" id="CHEBI:30616"/>
    </ligand>
</feature>
<dbReference type="GO" id="GO:0000725">
    <property type="term" value="P:recombinational repair"/>
    <property type="evidence" value="ECO:0007669"/>
    <property type="project" value="TreeGrafter"/>
</dbReference>
<protein>
    <recommendedName>
        <fullName evidence="7">DNA 3'-5' helicase</fullName>
        <ecNumber evidence="7">5.6.2.4</ecNumber>
    </recommendedName>
</protein>
<evidence type="ECO:0000313" key="11">
    <source>
        <dbReference type="EMBL" id="QAT86518.1"/>
    </source>
</evidence>
<evidence type="ECO:0000256" key="7">
    <source>
        <dbReference type="ARBA" id="ARBA00034808"/>
    </source>
</evidence>
<evidence type="ECO:0000256" key="9">
    <source>
        <dbReference type="PROSITE-ProRule" id="PRU00560"/>
    </source>
</evidence>
<dbReference type="Gene3D" id="3.30.2310.20">
    <property type="entry name" value="RelE-like"/>
    <property type="match status" value="1"/>
</dbReference>
<dbReference type="PROSITE" id="PS51198">
    <property type="entry name" value="UVRD_HELICASE_ATP_BIND"/>
    <property type="match status" value="1"/>
</dbReference>
<evidence type="ECO:0000256" key="1">
    <source>
        <dbReference type="ARBA" id="ARBA00022741"/>
    </source>
</evidence>